<feature type="transmembrane region" description="Helical" evidence="8">
    <location>
        <begin position="417"/>
        <end position="441"/>
    </location>
</feature>
<comment type="subcellular location">
    <subcellularLocation>
        <location evidence="1 8">Cell membrane</location>
        <topology evidence="1 8">Multi-pass membrane protein</topology>
    </subcellularLocation>
</comment>
<evidence type="ECO:0000256" key="5">
    <source>
        <dbReference type="ARBA" id="ARBA00022692"/>
    </source>
</evidence>
<dbReference type="Pfam" id="PF00528">
    <property type="entry name" value="BPD_transp_1"/>
    <property type="match status" value="2"/>
</dbReference>
<feature type="transmembrane region" description="Helical" evidence="8">
    <location>
        <begin position="58"/>
        <end position="83"/>
    </location>
</feature>
<evidence type="ECO:0000256" key="7">
    <source>
        <dbReference type="ARBA" id="ARBA00023136"/>
    </source>
</evidence>
<dbReference type="RefSeq" id="WP_128943828.1">
    <property type="nucleotide sequence ID" value="NZ_LBJM01000012.1"/>
</dbReference>
<comment type="caution">
    <text evidence="10">The sequence shown here is derived from an EMBL/GenBank/DDBJ whole genome shotgun (WGS) entry which is preliminary data.</text>
</comment>
<feature type="domain" description="ABC transmembrane type-1" evidence="9">
    <location>
        <begin position="61"/>
        <end position="267"/>
    </location>
</feature>
<dbReference type="InterPro" id="IPR000515">
    <property type="entry name" value="MetI-like"/>
</dbReference>
<dbReference type="Gene3D" id="1.10.3720.10">
    <property type="entry name" value="MetI-like"/>
    <property type="match status" value="2"/>
</dbReference>
<dbReference type="SUPFAM" id="SSF161098">
    <property type="entry name" value="MetI-like"/>
    <property type="match status" value="2"/>
</dbReference>
<keyword evidence="7 8" id="KW-0472">Membrane</keyword>
<feature type="transmembrane region" description="Helical" evidence="8">
    <location>
        <begin position="377"/>
        <end position="405"/>
    </location>
</feature>
<evidence type="ECO:0000313" key="11">
    <source>
        <dbReference type="Proteomes" id="UP000290565"/>
    </source>
</evidence>
<dbReference type="InterPro" id="IPR035906">
    <property type="entry name" value="MetI-like_sf"/>
</dbReference>
<dbReference type="PANTHER" id="PTHR42929">
    <property type="entry name" value="INNER MEMBRANE ABC TRANSPORTER PERMEASE PROTEIN YDCU-RELATED-RELATED"/>
    <property type="match status" value="1"/>
</dbReference>
<feature type="transmembrane region" description="Helical" evidence="8">
    <location>
        <begin position="552"/>
        <end position="575"/>
    </location>
</feature>
<feature type="transmembrane region" description="Helical" evidence="8">
    <location>
        <begin position="453"/>
        <end position="474"/>
    </location>
</feature>
<feature type="transmembrane region" description="Helical" evidence="8">
    <location>
        <begin position="248"/>
        <end position="269"/>
    </location>
</feature>
<reference evidence="10 11" key="1">
    <citation type="submission" date="2015-04" db="EMBL/GenBank/DDBJ databases">
        <title>Comparative genomics of rhizobia nodulating Arachis hypogaea in China.</title>
        <authorList>
            <person name="Li Y."/>
        </authorList>
    </citation>
    <scope>NUCLEOTIDE SEQUENCE [LARGE SCALE GENOMIC DNA]</scope>
    <source>
        <strain evidence="10 11">CCBAU 51787</strain>
    </source>
</reference>
<feature type="transmembrane region" description="Helical" evidence="8">
    <location>
        <begin position="495"/>
        <end position="516"/>
    </location>
</feature>
<keyword evidence="6 8" id="KW-1133">Transmembrane helix</keyword>
<dbReference type="AlphaFoldDB" id="A0A4Q0SPD0"/>
<dbReference type="Proteomes" id="UP000290565">
    <property type="component" value="Unassembled WGS sequence"/>
</dbReference>
<evidence type="ECO:0000256" key="6">
    <source>
        <dbReference type="ARBA" id="ARBA00022989"/>
    </source>
</evidence>
<dbReference type="PROSITE" id="PS50928">
    <property type="entry name" value="ABC_TM1"/>
    <property type="match status" value="2"/>
</dbReference>
<feature type="transmembrane region" description="Helical" evidence="8">
    <location>
        <begin position="190"/>
        <end position="219"/>
    </location>
</feature>
<feature type="transmembrane region" description="Helical" evidence="8">
    <location>
        <begin position="95"/>
        <end position="117"/>
    </location>
</feature>
<feature type="transmembrane region" description="Helical" evidence="8">
    <location>
        <begin position="147"/>
        <end position="169"/>
    </location>
</feature>
<gene>
    <name evidence="10" type="ORF">XH94_06220</name>
</gene>
<evidence type="ECO:0000256" key="4">
    <source>
        <dbReference type="ARBA" id="ARBA00022475"/>
    </source>
</evidence>
<evidence type="ECO:0000259" key="9">
    <source>
        <dbReference type="PROSITE" id="PS50928"/>
    </source>
</evidence>
<evidence type="ECO:0000256" key="3">
    <source>
        <dbReference type="ARBA" id="ARBA00022448"/>
    </source>
</evidence>
<comment type="similarity">
    <text evidence="2">Belongs to the binding-protein-dependent transport system permease family. CysTW subfamily.</text>
</comment>
<evidence type="ECO:0000256" key="8">
    <source>
        <dbReference type="RuleBase" id="RU363032"/>
    </source>
</evidence>
<sequence length="587" mass="63858">MDILRTVLRNPLGLAVPALTILIVVFGLPTIFFFFVSLNAPEYSLSNYQAFLSRGANVWILIQTIEVSVFATLICLALGYPTAYLITAAPKRARIALTVLIFLPWLTSGLVRTYAWIVLLGDNGLINRTLLDLGLISGPLPLIYGRLAVYVGMVHIMLPVMILPLLSVMQGIDKSLMAAARSMGARPFAAFWRVFLPLSLPGVRSGTLLVFVICLGFYITPQALGGLRDVMLSTFIATQIETSFNVGVIAAAAFILLAIAVVMLSVFGLDLSGKQVHQGQSPGERWTGRVFRASIRSIKRVGDRFRAARWARELYHREGGSNWSGLAGSVFLFVVMTFLLLPGILVVAMSFSGGAYLEFPPSTLSLQWYRSFFGDPSWTGALWTSVQIGLIVAVLSTIVGTLAAYGLDRAPPRIRSSVTMCLIAPITFPAIVVGVAIYFGMVKIGLVGTVTGIVLTQSVGAIAYAVVIVSATLANFDRRLERAALSMRAGPFQTFLRVTLPLIRPGIIGGALFAFIHSFDEVVQTSLVSGFSIRTLPLKMWENMRNELDPTIAAVGSLLTLLPILWLVALYVTWWRARPKGSHVMAQ</sequence>
<feature type="transmembrane region" description="Helical" evidence="8">
    <location>
        <begin position="330"/>
        <end position="357"/>
    </location>
</feature>
<organism evidence="10 11">
    <name type="scientific">Bradyrhizobium zhanjiangense</name>
    <dbReference type="NCBI Taxonomy" id="1325107"/>
    <lineage>
        <taxon>Bacteria</taxon>
        <taxon>Pseudomonadati</taxon>
        <taxon>Pseudomonadota</taxon>
        <taxon>Alphaproteobacteria</taxon>
        <taxon>Hyphomicrobiales</taxon>
        <taxon>Nitrobacteraceae</taxon>
        <taxon>Bradyrhizobium</taxon>
    </lineage>
</organism>
<evidence type="ECO:0000256" key="1">
    <source>
        <dbReference type="ARBA" id="ARBA00004651"/>
    </source>
</evidence>
<keyword evidence="4" id="KW-1003">Cell membrane</keyword>
<keyword evidence="3 8" id="KW-0813">Transport</keyword>
<protein>
    <submittedName>
        <fullName evidence="10">ABC transporter permease</fullName>
    </submittedName>
</protein>
<dbReference type="PANTHER" id="PTHR42929:SF5">
    <property type="entry name" value="ABC TRANSPORTER PERMEASE PROTEIN"/>
    <property type="match status" value="1"/>
</dbReference>
<dbReference type="EMBL" id="LBJM01000012">
    <property type="protein sequence ID" value="RXH41733.1"/>
    <property type="molecule type" value="Genomic_DNA"/>
</dbReference>
<keyword evidence="5 8" id="KW-0812">Transmembrane</keyword>
<evidence type="ECO:0000256" key="2">
    <source>
        <dbReference type="ARBA" id="ARBA00007069"/>
    </source>
</evidence>
<evidence type="ECO:0000313" key="10">
    <source>
        <dbReference type="EMBL" id="RXH41733.1"/>
    </source>
</evidence>
<name>A0A4Q0SPD0_9BRAD</name>
<proteinExistence type="inferred from homology"/>
<feature type="domain" description="ABC transmembrane type-1" evidence="9">
    <location>
        <begin position="382"/>
        <end position="571"/>
    </location>
</feature>
<feature type="transmembrane region" description="Helical" evidence="8">
    <location>
        <begin position="12"/>
        <end position="38"/>
    </location>
</feature>
<dbReference type="CDD" id="cd06261">
    <property type="entry name" value="TM_PBP2"/>
    <property type="match status" value="2"/>
</dbReference>
<accession>A0A4Q0SPD0</accession>
<dbReference type="GO" id="GO:0005886">
    <property type="term" value="C:plasma membrane"/>
    <property type="evidence" value="ECO:0007669"/>
    <property type="project" value="UniProtKB-SubCell"/>
</dbReference>
<dbReference type="GO" id="GO:0055085">
    <property type="term" value="P:transmembrane transport"/>
    <property type="evidence" value="ECO:0007669"/>
    <property type="project" value="InterPro"/>
</dbReference>